<proteinExistence type="predicted"/>
<dbReference type="EMBL" id="JAKUCV010002790">
    <property type="protein sequence ID" value="KAJ4841384.1"/>
    <property type="molecule type" value="Genomic_DNA"/>
</dbReference>
<feature type="compositionally biased region" description="Gly residues" evidence="1">
    <location>
        <begin position="115"/>
        <end position="127"/>
    </location>
</feature>
<feature type="compositionally biased region" description="Polar residues" evidence="1">
    <location>
        <begin position="572"/>
        <end position="599"/>
    </location>
</feature>
<comment type="caution">
    <text evidence="3">The sequence shown here is derived from an EMBL/GenBank/DDBJ whole genome shotgun (WGS) entry which is preliminary data.</text>
</comment>
<evidence type="ECO:0000259" key="2">
    <source>
        <dbReference type="PROSITE" id="PS50812"/>
    </source>
</evidence>
<dbReference type="SUPFAM" id="SSF63748">
    <property type="entry name" value="Tudor/PWWP/MBT"/>
    <property type="match status" value="1"/>
</dbReference>
<feature type="non-terminal residue" evidence="3">
    <location>
        <position position="910"/>
    </location>
</feature>
<dbReference type="OrthoDB" id="62853at2759"/>
<dbReference type="SMART" id="SM00293">
    <property type="entry name" value="PWWP"/>
    <property type="match status" value="1"/>
</dbReference>
<feature type="region of interest" description="Disordered" evidence="1">
    <location>
        <begin position="109"/>
        <end position="150"/>
    </location>
</feature>
<accession>A0A9Q0G0N2</accession>
<evidence type="ECO:0000313" key="4">
    <source>
        <dbReference type="Proteomes" id="UP001141552"/>
    </source>
</evidence>
<dbReference type="Pfam" id="PF00855">
    <property type="entry name" value="PWWP"/>
    <property type="match status" value="1"/>
</dbReference>
<sequence>PSIKRRKSTRHYPKPGSRVSLVQGIAAHPPYISSFIWLGCLMSADLEHIDLNSDVVSVEQENDVGGVNVEPRDARTLTPSAVDISTVRESVVDKDCGFNGVTHSKEAIVRKNDSGGDGDGGGGGGGIQENVKGGASALGTPEVAQGNESKPGALASEYSVKAQNADGCSAMDVKLKVVDGNELPIPTETCPVSASAGAAASDGIGGNQEMEIDGQVTEGGEPALASDVEGFQERDGCCKSEEELNLVRDLKPSVSSDGDVGGDVNVREDSSKLELCVSDLVWGKVRSHPWWPGQIFDPSDASKKAKKYFKKGCYLIAYFGDQTFAWNDASTVKPFRPHFAQMVKQTILEDFHHAVDCALEELSRRVEFGLACPCMPDYKTIRTQVIVNAGVREESCRRVGGHSFSSAASFEPGKLIEFVKALGQFPFGGVDRLEVSTAQAQLLSFNRWKGYSCLPEFQLCHDLLESDKEIPQLVEVKPGNDSKVRDGSKKVKHQTDDKHLSSGKVKANNEGGSPHKRKHKSDDSGYSNKKEKSLADMLAERRLSVVSGKNESLNKSSCNLNSSSSMKRKATDSISNDSEVKDSQNALATGVGSNSSQPKKTYRVGDSILRVASQLNGLTPILKASNGSSLKSAMKNKNQEKTGKSQGKLLSATGDDASPDELVSQLCLVARDPIKRCNSLKSLVSFFVEFRNSFCPNHLSLQEVESPCQGDTAGGIIMEESNKTEIGTSDSGNVTDAHLSDVIIQSSKKGQSSHEAQNKAGELLDECATAKNTSPAEPQSAIQSDGNLDSEQRTSGEAPDLEKEEPADYLKENSGADPCSTALILKFSELDSLPSESNLNDIFRKFGPLKESETEVLKKTKLAKVVFCKREDAEAAFSSSGKYSVFGPSLISYRLKSVNASPSKSSPIAS</sequence>
<dbReference type="PANTHER" id="PTHR42851:SF19">
    <property type="entry name" value="PWWP DOMAIN-CONTAINING PROTEIN 2-RELATED"/>
    <property type="match status" value="1"/>
</dbReference>
<evidence type="ECO:0000256" key="1">
    <source>
        <dbReference type="SAM" id="MobiDB-lite"/>
    </source>
</evidence>
<evidence type="ECO:0000313" key="3">
    <source>
        <dbReference type="EMBL" id="KAJ4841384.1"/>
    </source>
</evidence>
<keyword evidence="4" id="KW-1185">Reference proteome</keyword>
<feature type="region of interest" description="Disordered" evidence="1">
    <location>
        <begin position="770"/>
        <end position="815"/>
    </location>
</feature>
<dbReference type="Proteomes" id="UP001141552">
    <property type="component" value="Unassembled WGS sequence"/>
</dbReference>
<dbReference type="InterPro" id="IPR000313">
    <property type="entry name" value="PWWP_dom"/>
</dbReference>
<feature type="region of interest" description="Disordered" evidence="1">
    <location>
        <begin position="629"/>
        <end position="656"/>
    </location>
</feature>
<feature type="compositionally biased region" description="Basic and acidic residues" evidence="1">
    <location>
        <begin position="520"/>
        <end position="534"/>
    </location>
</feature>
<gene>
    <name evidence="3" type="ORF">Tsubulata_011554</name>
</gene>
<feature type="domain" description="PWWP" evidence="2">
    <location>
        <begin position="277"/>
        <end position="338"/>
    </location>
</feature>
<reference evidence="3" key="2">
    <citation type="journal article" date="2023" name="Plants (Basel)">
        <title>Annotation of the Turnera subulata (Passifloraceae) Draft Genome Reveals the S-Locus Evolved after the Divergence of Turneroideae from Passifloroideae in a Stepwise Manner.</title>
        <authorList>
            <person name="Henning P.M."/>
            <person name="Roalson E.H."/>
            <person name="Mir W."/>
            <person name="McCubbin A.G."/>
            <person name="Shore J.S."/>
        </authorList>
    </citation>
    <scope>NUCLEOTIDE SEQUENCE</scope>
    <source>
        <strain evidence="3">F60SS</strain>
    </source>
</reference>
<dbReference type="PROSITE" id="PS50812">
    <property type="entry name" value="PWWP"/>
    <property type="match status" value="1"/>
</dbReference>
<feature type="region of interest" description="Disordered" evidence="1">
    <location>
        <begin position="548"/>
        <end position="599"/>
    </location>
</feature>
<protein>
    <recommendedName>
        <fullName evidence="2">PWWP domain-containing protein</fullName>
    </recommendedName>
</protein>
<dbReference type="InterPro" id="IPR053063">
    <property type="entry name" value="PWWP_domain_containing_PDP"/>
</dbReference>
<dbReference type="Gene3D" id="2.30.30.140">
    <property type="match status" value="1"/>
</dbReference>
<name>A0A9Q0G0N2_9ROSI</name>
<dbReference type="PANTHER" id="PTHR42851">
    <property type="entry name" value="ALDOLASE-RELATED"/>
    <property type="match status" value="1"/>
</dbReference>
<feature type="compositionally biased region" description="Low complexity" evidence="1">
    <location>
        <begin position="549"/>
        <end position="565"/>
    </location>
</feature>
<feature type="compositionally biased region" description="Polar residues" evidence="1">
    <location>
        <begin position="770"/>
        <end position="789"/>
    </location>
</feature>
<feature type="region of interest" description="Disordered" evidence="1">
    <location>
        <begin position="476"/>
        <end position="534"/>
    </location>
</feature>
<organism evidence="3 4">
    <name type="scientific">Turnera subulata</name>
    <dbReference type="NCBI Taxonomy" id="218843"/>
    <lineage>
        <taxon>Eukaryota</taxon>
        <taxon>Viridiplantae</taxon>
        <taxon>Streptophyta</taxon>
        <taxon>Embryophyta</taxon>
        <taxon>Tracheophyta</taxon>
        <taxon>Spermatophyta</taxon>
        <taxon>Magnoliopsida</taxon>
        <taxon>eudicotyledons</taxon>
        <taxon>Gunneridae</taxon>
        <taxon>Pentapetalae</taxon>
        <taxon>rosids</taxon>
        <taxon>fabids</taxon>
        <taxon>Malpighiales</taxon>
        <taxon>Passifloraceae</taxon>
        <taxon>Turnera</taxon>
    </lineage>
</organism>
<reference evidence="3" key="1">
    <citation type="submission" date="2022-02" db="EMBL/GenBank/DDBJ databases">
        <authorList>
            <person name="Henning P.M."/>
            <person name="McCubbin A.G."/>
            <person name="Shore J.S."/>
        </authorList>
    </citation>
    <scope>NUCLEOTIDE SEQUENCE</scope>
    <source>
        <strain evidence="3">F60SS</strain>
        <tissue evidence="3">Leaves</tissue>
    </source>
</reference>
<feature type="compositionally biased region" description="Basic and acidic residues" evidence="1">
    <location>
        <begin position="478"/>
        <end position="500"/>
    </location>
</feature>
<feature type="compositionally biased region" description="Basic and acidic residues" evidence="1">
    <location>
        <begin position="790"/>
        <end position="811"/>
    </location>
</feature>
<dbReference type="AlphaFoldDB" id="A0A9Q0G0N2"/>
<dbReference type="CDD" id="cd05162">
    <property type="entry name" value="PWWP"/>
    <property type="match status" value="1"/>
</dbReference>